<feature type="region of interest" description="Disordered" evidence="3">
    <location>
        <begin position="440"/>
        <end position="512"/>
    </location>
</feature>
<dbReference type="SUPFAM" id="SSF49854">
    <property type="entry name" value="Spermadhesin, CUB domain"/>
    <property type="match status" value="1"/>
</dbReference>
<reference evidence="5 6" key="1">
    <citation type="submission" date="2020-03" db="EMBL/GenBank/DDBJ databases">
        <title>Dissostichus mawsoni Genome sequencing and assembly.</title>
        <authorList>
            <person name="Park H."/>
        </authorList>
    </citation>
    <scope>NUCLEOTIDE SEQUENCE [LARGE SCALE GENOMIC DNA]</scope>
    <source>
        <strain evidence="5">DM0001</strain>
        <tissue evidence="5">Muscle</tissue>
    </source>
</reference>
<feature type="compositionally biased region" description="Polar residues" evidence="3">
    <location>
        <begin position="241"/>
        <end position="254"/>
    </location>
</feature>
<comment type="caution">
    <text evidence="2">Lacks conserved residue(s) required for the propagation of feature annotation.</text>
</comment>
<evidence type="ECO:0000313" key="6">
    <source>
        <dbReference type="Proteomes" id="UP000518266"/>
    </source>
</evidence>
<proteinExistence type="predicted"/>
<feature type="region of interest" description="Disordered" evidence="3">
    <location>
        <begin position="84"/>
        <end position="129"/>
    </location>
</feature>
<dbReference type="PROSITE" id="PS01180">
    <property type="entry name" value="CUB"/>
    <property type="match status" value="1"/>
</dbReference>
<feature type="compositionally biased region" description="Low complexity" evidence="3">
    <location>
        <begin position="110"/>
        <end position="126"/>
    </location>
</feature>
<feature type="region of interest" description="Disordered" evidence="3">
    <location>
        <begin position="367"/>
        <end position="414"/>
    </location>
</feature>
<dbReference type="SMART" id="SM00042">
    <property type="entry name" value="CUB"/>
    <property type="match status" value="1"/>
</dbReference>
<evidence type="ECO:0000259" key="4">
    <source>
        <dbReference type="PROSITE" id="PS01180"/>
    </source>
</evidence>
<name>A0A7J5YQB9_DISMA</name>
<dbReference type="EMBL" id="JAAKFY010000010">
    <property type="protein sequence ID" value="KAF3850587.1"/>
    <property type="molecule type" value="Genomic_DNA"/>
</dbReference>
<comment type="caution">
    <text evidence="5">The sequence shown here is derived from an EMBL/GenBank/DDBJ whole genome shotgun (WGS) entry which is preliminary data.</text>
</comment>
<gene>
    <name evidence="5" type="ORF">F7725_012359</name>
</gene>
<organism evidence="5 6">
    <name type="scientific">Dissostichus mawsoni</name>
    <name type="common">Antarctic cod</name>
    <dbReference type="NCBI Taxonomy" id="36200"/>
    <lineage>
        <taxon>Eukaryota</taxon>
        <taxon>Metazoa</taxon>
        <taxon>Chordata</taxon>
        <taxon>Craniata</taxon>
        <taxon>Vertebrata</taxon>
        <taxon>Euteleostomi</taxon>
        <taxon>Actinopterygii</taxon>
        <taxon>Neopterygii</taxon>
        <taxon>Teleostei</taxon>
        <taxon>Neoteleostei</taxon>
        <taxon>Acanthomorphata</taxon>
        <taxon>Eupercaria</taxon>
        <taxon>Perciformes</taxon>
        <taxon>Notothenioidei</taxon>
        <taxon>Nototheniidae</taxon>
        <taxon>Dissostichus</taxon>
    </lineage>
</organism>
<dbReference type="InterPro" id="IPR035914">
    <property type="entry name" value="Sperma_CUB_dom_sf"/>
</dbReference>
<dbReference type="InterPro" id="IPR000859">
    <property type="entry name" value="CUB_dom"/>
</dbReference>
<evidence type="ECO:0000256" key="2">
    <source>
        <dbReference type="PROSITE-ProRule" id="PRU00059"/>
    </source>
</evidence>
<feature type="compositionally biased region" description="Basic and acidic residues" evidence="3">
    <location>
        <begin position="404"/>
        <end position="414"/>
    </location>
</feature>
<evidence type="ECO:0000256" key="3">
    <source>
        <dbReference type="SAM" id="MobiDB-lite"/>
    </source>
</evidence>
<dbReference type="OrthoDB" id="8951018at2759"/>
<evidence type="ECO:0000313" key="5">
    <source>
        <dbReference type="EMBL" id="KAF3850587.1"/>
    </source>
</evidence>
<keyword evidence="6" id="KW-1185">Reference proteome</keyword>
<dbReference type="Gene3D" id="2.60.120.290">
    <property type="entry name" value="Spermadhesin, CUB domain"/>
    <property type="match status" value="1"/>
</dbReference>
<dbReference type="CDD" id="cd00041">
    <property type="entry name" value="CUB"/>
    <property type="match status" value="1"/>
</dbReference>
<sequence length="512" mass="55755">MTNVLCFISQVYFNCGARVDVVDVQGLILSPGFPYNYSSGTHCVWQFFVPVDYQLILEIFDFDVFESHDSAAQYSALSNFEEEEVPDEEAVNSASSSHLREDLHPSTVMEETTLSSTETPPTSPESQHSILNACPHDVLYITDLITFSSRFCGSNRPPSSQLVFGSSQEMVELEASALIPKLCPKRASSCASSDSEVPEGVPNTAAEVSELQLMAENQTNLEQRERFLRHSDTGPVGDWTSPDSTISPSGSTKEGSNRPRAWSVRTFQDLLPPLPQLHKKWCSWNSGSPFTKLVDNSNRLAVEGRADQGRRIFSDVHLDSKADSSSISDSTLSNASFPLSLPAQRQRRLNSTSNLWRSRFTGPCFGLLSGTQEPTNPSVVVVPPTQGSPSEPSSASSTQSQTESGKKRDFPGESDHISVQVFAISEEEDRQPLVSAEHLNQTSGPLNGVVKGTYEGKGPSSLSPQRVRAEWRPWGSQASGGVAPLSPNSSKINDSPPSFTQSTVPCSVNNQM</sequence>
<accession>A0A7J5YQB9</accession>
<evidence type="ECO:0000256" key="1">
    <source>
        <dbReference type="ARBA" id="ARBA00023157"/>
    </source>
</evidence>
<keyword evidence="1" id="KW-1015">Disulfide bond</keyword>
<dbReference type="Pfam" id="PF00431">
    <property type="entry name" value="CUB"/>
    <property type="match status" value="1"/>
</dbReference>
<feature type="region of interest" description="Disordered" evidence="3">
    <location>
        <begin position="231"/>
        <end position="260"/>
    </location>
</feature>
<dbReference type="AlphaFoldDB" id="A0A7J5YQB9"/>
<dbReference type="Proteomes" id="UP000518266">
    <property type="component" value="Unassembled WGS sequence"/>
</dbReference>
<feature type="domain" description="CUB" evidence="4">
    <location>
        <begin position="15"/>
        <end position="192"/>
    </location>
</feature>
<protein>
    <recommendedName>
        <fullName evidence="4">CUB domain-containing protein</fullName>
    </recommendedName>
</protein>
<feature type="compositionally biased region" description="Polar residues" evidence="3">
    <location>
        <begin position="486"/>
        <end position="512"/>
    </location>
</feature>
<feature type="compositionally biased region" description="Low complexity" evidence="3">
    <location>
        <begin position="374"/>
        <end position="403"/>
    </location>
</feature>